<dbReference type="AlphaFoldDB" id="A0A828YWG5"/>
<evidence type="ECO:0000313" key="1">
    <source>
        <dbReference type="EMBL" id="EKR62841.1"/>
    </source>
</evidence>
<protein>
    <submittedName>
        <fullName evidence="1">Uncharacterized protein</fullName>
    </submittedName>
</protein>
<organism evidence="1 2">
    <name type="scientific">Leptospira weilii str. 2006001853</name>
    <dbReference type="NCBI Taxonomy" id="1001589"/>
    <lineage>
        <taxon>Bacteria</taxon>
        <taxon>Pseudomonadati</taxon>
        <taxon>Spirochaetota</taxon>
        <taxon>Spirochaetia</taxon>
        <taxon>Leptospirales</taxon>
        <taxon>Leptospiraceae</taxon>
        <taxon>Leptospira</taxon>
    </lineage>
</organism>
<gene>
    <name evidence="1" type="ORF">LEP1GSC036_2541</name>
</gene>
<sequence>MRFLPKSSMLVEIEKENFKQLSEETKKLEFQRMDQRI</sequence>
<reference evidence="1 2" key="1">
    <citation type="submission" date="2012-10" db="EMBL/GenBank/DDBJ databases">
        <authorList>
            <person name="Harkins D.M."/>
            <person name="Durkin A.S."/>
            <person name="Brinkac L.M."/>
            <person name="Haft D.H."/>
            <person name="Selengut J.D."/>
            <person name="Sanka R."/>
            <person name="DePew J."/>
            <person name="Purushe J."/>
            <person name="Whelen A.C."/>
            <person name="Vinetz J.M."/>
            <person name="Sutton G.G."/>
            <person name="Nierman W.C."/>
            <person name="Fouts D.E."/>
        </authorList>
    </citation>
    <scope>NUCLEOTIDE SEQUENCE [LARGE SCALE GENOMIC DNA]</scope>
    <source>
        <strain evidence="1 2">2006001853</strain>
    </source>
</reference>
<evidence type="ECO:0000313" key="2">
    <source>
        <dbReference type="Proteomes" id="UP000001338"/>
    </source>
</evidence>
<comment type="caution">
    <text evidence="1">The sequence shown here is derived from an EMBL/GenBank/DDBJ whole genome shotgun (WGS) entry which is preliminary data.</text>
</comment>
<accession>A0A828YWG5</accession>
<dbReference type="EMBL" id="AFLV02000065">
    <property type="protein sequence ID" value="EKR62841.1"/>
    <property type="molecule type" value="Genomic_DNA"/>
</dbReference>
<dbReference type="Proteomes" id="UP000001338">
    <property type="component" value="Unassembled WGS sequence"/>
</dbReference>
<proteinExistence type="predicted"/>
<name>A0A828YWG5_9LEPT</name>